<dbReference type="RefSeq" id="XP_001551926.1">
    <property type="nucleotide sequence ID" value="XM_001551876.2"/>
</dbReference>
<feature type="domain" description="3-beta hydroxysteroid dehydrogenase/isomerase" evidence="4">
    <location>
        <begin position="10"/>
        <end position="312"/>
    </location>
</feature>
<evidence type="ECO:0000313" key="6">
    <source>
        <dbReference type="Proteomes" id="UP000001798"/>
    </source>
</evidence>
<dbReference type="Pfam" id="PF01073">
    <property type="entry name" value="3Beta_HSD"/>
    <property type="match status" value="1"/>
</dbReference>
<dbReference type="GO" id="GO:0006694">
    <property type="term" value="P:steroid biosynthetic process"/>
    <property type="evidence" value="ECO:0007669"/>
    <property type="project" value="InterPro"/>
</dbReference>
<dbReference type="OMA" id="PWLNRSW"/>
<evidence type="ECO:0000256" key="2">
    <source>
        <dbReference type="ARBA" id="ARBA00023002"/>
    </source>
</evidence>
<keyword evidence="6" id="KW-1185">Reference proteome</keyword>
<dbReference type="InterPro" id="IPR050177">
    <property type="entry name" value="Lipid_A_modif_metabolic_enz"/>
</dbReference>
<dbReference type="PANTHER" id="PTHR43245:SF51">
    <property type="entry name" value="SHORT CHAIN DEHYDROGENASE_REDUCTASE FAMILY 42E, MEMBER 2"/>
    <property type="match status" value="1"/>
</dbReference>
<name>A0A384JPJ4_BOTFB</name>
<dbReference type="GO" id="GO:0016616">
    <property type="term" value="F:oxidoreductase activity, acting on the CH-OH group of donors, NAD or NADP as acceptor"/>
    <property type="evidence" value="ECO:0007669"/>
    <property type="project" value="InterPro"/>
</dbReference>
<sequence length="408" mass="45626">MQSQALGHVLVIGGCGFMGHHLVKALLDDSNVEHVSVFSRSPRENRYPEASYYAGDITSVEEVTNLLKDIQPRIIFHAASPDPYQDPPNHLSYQKVNVEGTKNLLACASSAPSVVALVYTSSLTIYKYDVNGEIFNADESHPILNGPVTKYNPYTESKALADALVLAANNPSSRPCHLAGKCSHSHLRTACIRIPGIYGEGDENMTMLGLQLARYGLSFLQLGDNTTLFDPIYVSNAVFGHVLAAKALLTEVEADIAYTKDRDEDIDAVPPKSRICGEAFNITDDLPSPFWFYMRKFYTAAGHPPKTIWVIPTWILFMLAWLTEYWFWIVYQGRRRPKILIRSKLEHLCMTRTYQVSKAKQKLGWYALVDIDEAAKNSMRWGLAKLGVDVKHMGSVGNQVQNERRKAA</sequence>
<reference evidence="5 6" key="2">
    <citation type="journal article" date="2012" name="Eukaryot. Cell">
        <title>Genome update of Botrytis cinerea strains B05.10 and T4.</title>
        <authorList>
            <person name="Staats M."/>
            <person name="van Kan J.A."/>
        </authorList>
    </citation>
    <scope>NUCLEOTIDE SEQUENCE [LARGE SCALE GENOMIC DNA]</scope>
    <source>
        <strain evidence="5 6">B05.10</strain>
    </source>
</reference>
<dbReference type="AlphaFoldDB" id="A0A384JPJ4"/>
<dbReference type="SUPFAM" id="SSF51735">
    <property type="entry name" value="NAD(P)-binding Rossmann-fold domains"/>
    <property type="match status" value="1"/>
</dbReference>
<dbReference type="Proteomes" id="UP000001798">
    <property type="component" value="Chromosome 8"/>
</dbReference>
<accession>A0A384JPJ4</accession>
<keyword evidence="3" id="KW-0472">Membrane</keyword>
<dbReference type="PANTHER" id="PTHR43245">
    <property type="entry name" value="BIFUNCTIONAL POLYMYXIN RESISTANCE PROTEIN ARNA"/>
    <property type="match status" value="1"/>
</dbReference>
<gene>
    <name evidence="5" type="ORF">BCIN_08g02190</name>
</gene>
<evidence type="ECO:0000256" key="1">
    <source>
        <dbReference type="ARBA" id="ARBA00009219"/>
    </source>
</evidence>
<dbReference type="EMBL" id="CP009812">
    <property type="protein sequence ID" value="ATZ52525.1"/>
    <property type="molecule type" value="Genomic_DNA"/>
</dbReference>
<protein>
    <recommendedName>
        <fullName evidence="4">3-beta hydroxysteroid dehydrogenase/isomerase domain-containing protein</fullName>
    </recommendedName>
</protein>
<feature type="transmembrane region" description="Helical" evidence="3">
    <location>
        <begin position="309"/>
        <end position="331"/>
    </location>
</feature>
<organism evidence="5 6">
    <name type="scientific">Botryotinia fuckeliana (strain B05.10)</name>
    <name type="common">Noble rot fungus</name>
    <name type="synonym">Botrytis cinerea</name>
    <dbReference type="NCBI Taxonomy" id="332648"/>
    <lineage>
        <taxon>Eukaryota</taxon>
        <taxon>Fungi</taxon>
        <taxon>Dikarya</taxon>
        <taxon>Ascomycota</taxon>
        <taxon>Pezizomycotina</taxon>
        <taxon>Leotiomycetes</taxon>
        <taxon>Helotiales</taxon>
        <taxon>Sclerotiniaceae</taxon>
        <taxon>Botrytis</taxon>
    </lineage>
</organism>
<reference evidence="5 6" key="1">
    <citation type="journal article" date="2011" name="PLoS Genet.">
        <title>Genomic analysis of the necrotrophic fungal pathogens Sclerotinia sclerotiorum and Botrytis cinerea.</title>
        <authorList>
            <person name="Amselem J."/>
            <person name="Cuomo C.A."/>
            <person name="van Kan J.A."/>
            <person name="Viaud M."/>
            <person name="Benito E.P."/>
            <person name="Couloux A."/>
            <person name="Coutinho P.M."/>
            <person name="de Vries R.P."/>
            <person name="Dyer P.S."/>
            <person name="Fillinger S."/>
            <person name="Fournier E."/>
            <person name="Gout L."/>
            <person name="Hahn M."/>
            <person name="Kohn L."/>
            <person name="Lapalu N."/>
            <person name="Plummer K.M."/>
            <person name="Pradier J.M."/>
            <person name="Quevillon E."/>
            <person name="Sharon A."/>
            <person name="Simon A."/>
            <person name="ten Have A."/>
            <person name="Tudzynski B."/>
            <person name="Tudzynski P."/>
            <person name="Wincker P."/>
            <person name="Andrew M."/>
            <person name="Anthouard V."/>
            <person name="Beever R.E."/>
            <person name="Beffa R."/>
            <person name="Benoit I."/>
            <person name="Bouzid O."/>
            <person name="Brault B."/>
            <person name="Chen Z."/>
            <person name="Choquer M."/>
            <person name="Collemare J."/>
            <person name="Cotton P."/>
            <person name="Danchin E.G."/>
            <person name="Da Silva C."/>
            <person name="Gautier A."/>
            <person name="Giraud C."/>
            <person name="Giraud T."/>
            <person name="Gonzalez C."/>
            <person name="Grossetete S."/>
            <person name="Guldener U."/>
            <person name="Henrissat B."/>
            <person name="Howlett B.J."/>
            <person name="Kodira C."/>
            <person name="Kretschmer M."/>
            <person name="Lappartient A."/>
            <person name="Leroch M."/>
            <person name="Levis C."/>
            <person name="Mauceli E."/>
            <person name="Neuveglise C."/>
            <person name="Oeser B."/>
            <person name="Pearson M."/>
            <person name="Poulain J."/>
            <person name="Poussereau N."/>
            <person name="Quesneville H."/>
            <person name="Rascle C."/>
            <person name="Schumacher J."/>
            <person name="Segurens B."/>
            <person name="Sexton A."/>
            <person name="Silva E."/>
            <person name="Sirven C."/>
            <person name="Soanes D.M."/>
            <person name="Talbot N.J."/>
            <person name="Templeton M."/>
            <person name="Yandava C."/>
            <person name="Yarden O."/>
            <person name="Zeng Q."/>
            <person name="Rollins J.A."/>
            <person name="Lebrun M.H."/>
            <person name="Dickman M."/>
        </authorList>
    </citation>
    <scope>NUCLEOTIDE SEQUENCE [LARGE SCALE GENOMIC DNA]</scope>
    <source>
        <strain evidence="5 6">B05.10</strain>
    </source>
</reference>
<comment type="similarity">
    <text evidence="1">Belongs to the 3-beta-HSD family.</text>
</comment>
<keyword evidence="2" id="KW-0560">Oxidoreductase</keyword>
<dbReference type="InterPro" id="IPR036291">
    <property type="entry name" value="NAD(P)-bd_dom_sf"/>
</dbReference>
<dbReference type="VEuPathDB" id="FungiDB:Bcin08g02190"/>
<evidence type="ECO:0000259" key="4">
    <source>
        <dbReference type="Pfam" id="PF01073"/>
    </source>
</evidence>
<keyword evidence="3" id="KW-1133">Transmembrane helix</keyword>
<keyword evidence="3" id="KW-0812">Transmembrane</keyword>
<reference evidence="5 6" key="3">
    <citation type="journal article" date="2017" name="Mol. Plant Pathol.">
        <title>A gapless genome sequence of the fungus Botrytis cinerea.</title>
        <authorList>
            <person name="Van Kan J.A."/>
            <person name="Stassen J.H."/>
            <person name="Mosbach A."/>
            <person name="Van Der Lee T.A."/>
            <person name="Faino L."/>
            <person name="Farmer A.D."/>
            <person name="Papasotiriou D.G."/>
            <person name="Zhou S."/>
            <person name="Seidl M.F."/>
            <person name="Cottam E."/>
            <person name="Edel D."/>
            <person name="Hahn M."/>
            <person name="Schwartz D.C."/>
            <person name="Dietrich R.A."/>
            <person name="Widdison S."/>
            <person name="Scalliet G."/>
        </authorList>
    </citation>
    <scope>NUCLEOTIDE SEQUENCE [LARGE SCALE GENOMIC DNA]</scope>
    <source>
        <strain evidence="5 6">B05.10</strain>
    </source>
</reference>
<dbReference type="Gene3D" id="3.40.50.720">
    <property type="entry name" value="NAD(P)-binding Rossmann-like Domain"/>
    <property type="match status" value="1"/>
</dbReference>
<proteinExistence type="inferred from homology"/>
<evidence type="ECO:0000313" key="5">
    <source>
        <dbReference type="EMBL" id="ATZ52525.1"/>
    </source>
</evidence>
<dbReference type="InterPro" id="IPR002225">
    <property type="entry name" value="3Beta_OHSteriod_DH/Estase"/>
</dbReference>
<dbReference type="KEGG" id="bfu:BCIN_08g02190"/>
<evidence type="ECO:0000256" key="3">
    <source>
        <dbReference type="SAM" id="Phobius"/>
    </source>
</evidence>
<dbReference type="GeneID" id="5432464"/>
<dbReference type="OrthoDB" id="10058185at2759"/>